<dbReference type="Gene3D" id="1.10.167.10">
    <property type="entry name" value="Regulator of G-protein Signalling 4, domain 2"/>
    <property type="match status" value="1"/>
</dbReference>
<dbReference type="SUPFAM" id="SSF48097">
    <property type="entry name" value="Regulator of G-protein signaling, RGS"/>
    <property type="match status" value="1"/>
</dbReference>
<dbReference type="PRINTS" id="PR01301">
    <property type="entry name" value="RGSPROTEIN"/>
</dbReference>
<keyword evidence="2" id="KW-0472">Membrane</keyword>
<protein>
    <recommendedName>
        <fullName evidence="3">RGS domain-containing protein</fullName>
    </recommendedName>
</protein>
<dbReference type="PANTHER" id="PTHR10845">
    <property type="entry name" value="REGULATOR OF G PROTEIN SIGNALING"/>
    <property type="match status" value="1"/>
</dbReference>
<feature type="transmembrane region" description="Helical" evidence="2">
    <location>
        <begin position="102"/>
        <end position="128"/>
    </location>
</feature>
<reference evidence="4" key="1">
    <citation type="submission" date="2021-01" db="EMBL/GenBank/DDBJ databases">
        <authorList>
            <person name="Corre E."/>
            <person name="Pelletier E."/>
            <person name="Niang G."/>
            <person name="Scheremetjew M."/>
            <person name="Finn R."/>
            <person name="Kale V."/>
            <person name="Holt S."/>
            <person name="Cochrane G."/>
            <person name="Meng A."/>
            <person name="Brown T."/>
            <person name="Cohen L."/>
        </authorList>
    </citation>
    <scope>NUCLEOTIDE SEQUENCE</scope>
    <source>
        <strain evidence="4">NY070348D</strain>
    </source>
</reference>
<evidence type="ECO:0000256" key="1">
    <source>
        <dbReference type="SAM" id="MobiDB-lite"/>
    </source>
</evidence>
<dbReference type="InterPro" id="IPR016137">
    <property type="entry name" value="RGS"/>
</dbReference>
<gene>
    <name evidence="4" type="ORF">QSP1433_LOCUS7243</name>
</gene>
<organism evidence="4">
    <name type="scientific">Mucochytrium quahogii</name>
    <dbReference type="NCBI Taxonomy" id="96639"/>
    <lineage>
        <taxon>Eukaryota</taxon>
        <taxon>Sar</taxon>
        <taxon>Stramenopiles</taxon>
        <taxon>Bigyra</taxon>
        <taxon>Labyrinthulomycetes</taxon>
        <taxon>Thraustochytrida</taxon>
        <taxon>Thraustochytriidae</taxon>
        <taxon>Mucochytrium</taxon>
    </lineage>
</organism>
<accession>A0A7S2RUU8</accession>
<dbReference type="PANTHER" id="PTHR10845:SF192">
    <property type="entry name" value="DOUBLE HIT, ISOFORM B"/>
    <property type="match status" value="1"/>
</dbReference>
<dbReference type="AlphaFoldDB" id="A0A7S2RUU8"/>
<proteinExistence type="predicted"/>
<sequence length="617" mass="69585">MFQGRVDKQGVVCGLCLVERVARTLCLCFVFLLPVCGRLCVIFAAVCTRVGGVCEACNFSSLWVKSQVHVKWLPCIDLSKYLSMGAGDGRCDGEDELAEFRVWIRAFGLGIFVFGTLLYSLSIAWWLVNKRQVYLAHRSFGLMFTSALGGYLVLIADPLSDFVGRKTVQCDLYVWLSFAILPLLMGPVTVRLLLFYNTARFHELVVQENERDDDSTKLLRRLTLQPVASSLRAWVRFFFCGCCSNGYFVDDTTSEAQKQERKPEGMSAPDLFRTRSTSQRSIGGNKTSAFYAATKPIFTIGVMMVFVIISAIGLGVKLSLKPTHQDDCYGCKIEQADLYTLAGVFGLVFFAAIFVLIKARRFPDPLGIISELQMLVFLMCIYAVALILAVLDPNEYQARGIFDYMFIGTFGVLLMHIVQCPYQVYRALQSSKKSKKTMRRMSSERISENRTSLDMVWASSTNRKLFARYLASEFSLENLVFCEAVEDYLRNYSRWSVKECNMMAEKINSSFIVEGAMLQVNAGYETREAVSEVLAESSPNIKPPIETFDAAYNDIFNLMRSDSFPRFLRSGLFCEMRRTSSFAEVYSSPDSDDKVPEARSTFGTLHRHAEPVSLQLV</sequence>
<keyword evidence="2" id="KW-0812">Transmembrane</keyword>
<feature type="transmembrane region" description="Helical" evidence="2">
    <location>
        <begin position="401"/>
        <end position="425"/>
    </location>
</feature>
<dbReference type="SMART" id="SM00315">
    <property type="entry name" value="RGS"/>
    <property type="match status" value="1"/>
</dbReference>
<dbReference type="PROSITE" id="PS50132">
    <property type="entry name" value="RGS"/>
    <property type="match status" value="1"/>
</dbReference>
<dbReference type="EMBL" id="HBHK01011556">
    <property type="protein sequence ID" value="CAD9681326.1"/>
    <property type="molecule type" value="Transcribed_RNA"/>
</dbReference>
<feature type="region of interest" description="Disordered" evidence="1">
    <location>
        <begin position="254"/>
        <end position="282"/>
    </location>
</feature>
<dbReference type="InterPro" id="IPR036305">
    <property type="entry name" value="RGS_sf"/>
</dbReference>
<dbReference type="Pfam" id="PF00615">
    <property type="entry name" value="RGS"/>
    <property type="match status" value="1"/>
</dbReference>
<keyword evidence="2" id="KW-1133">Transmembrane helix</keyword>
<feature type="transmembrane region" description="Helical" evidence="2">
    <location>
        <begin position="172"/>
        <end position="194"/>
    </location>
</feature>
<feature type="transmembrane region" description="Helical" evidence="2">
    <location>
        <begin position="21"/>
        <end position="46"/>
    </location>
</feature>
<feature type="domain" description="RGS" evidence="3">
    <location>
        <begin position="452"/>
        <end position="573"/>
    </location>
</feature>
<dbReference type="InterPro" id="IPR044926">
    <property type="entry name" value="RGS_subdomain_2"/>
</dbReference>
<name>A0A7S2RUU8_9STRA</name>
<evidence type="ECO:0000313" key="4">
    <source>
        <dbReference type="EMBL" id="CAD9681326.1"/>
    </source>
</evidence>
<evidence type="ECO:0000256" key="2">
    <source>
        <dbReference type="SAM" id="Phobius"/>
    </source>
</evidence>
<feature type="transmembrane region" description="Helical" evidence="2">
    <location>
        <begin position="297"/>
        <end position="318"/>
    </location>
</feature>
<feature type="transmembrane region" description="Helical" evidence="2">
    <location>
        <begin position="369"/>
        <end position="389"/>
    </location>
</feature>
<evidence type="ECO:0000259" key="3">
    <source>
        <dbReference type="PROSITE" id="PS50132"/>
    </source>
</evidence>
<feature type="transmembrane region" description="Helical" evidence="2">
    <location>
        <begin position="140"/>
        <end position="160"/>
    </location>
</feature>
<feature type="transmembrane region" description="Helical" evidence="2">
    <location>
        <begin position="338"/>
        <end position="357"/>
    </location>
</feature>